<protein>
    <recommendedName>
        <fullName evidence="2">DH domain-containing protein</fullName>
    </recommendedName>
</protein>
<dbReference type="InterPro" id="IPR051092">
    <property type="entry name" value="FYVE_RhoGEF_PH"/>
</dbReference>
<dbReference type="AlphaFoldDB" id="A0A8S3YUJ9"/>
<name>A0A8S3YUJ9_9EUPU</name>
<dbReference type="GO" id="GO:0046847">
    <property type="term" value="P:filopodium assembly"/>
    <property type="evidence" value="ECO:0007669"/>
    <property type="project" value="TreeGrafter"/>
</dbReference>
<feature type="region of interest" description="Disordered" evidence="1">
    <location>
        <begin position="414"/>
        <end position="491"/>
    </location>
</feature>
<dbReference type="PANTHER" id="PTHR12673:SF241">
    <property type="entry name" value="DH DOMAIN-CONTAINING PROTEIN"/>
    <property type="match status" value="1"/>
</dbReference>
<dbReference type="GO" id="GO:0007010">
    <property type="term" value="P:cytoskeleton organization"/>
    <property type="evidence" value="ECO:0007669"/>
    <property type="project" value="TreeGrafter"/>
</dbReference>
<feature type="region of interest" description="Disordered" evidence="1">
    <location>
        <begin position="596"/>
        <end position="650"/>
    </location>
</feature>
<accession>A0A8S3YUJ9</accession>
<dbReference type="GO" id="GO:0005737">
    <property type="term" value="C:cytoplasm"/>
    <property type="evidence" value="ECO:0007669"/>
    <property type="project" value="TreeGrafter"/>
</dbReference>
<feature type="non-terminal residue" evidence="3">
    <location>
        <position position="1040"/>
    </location>
</feature>
<feature type="compositionally biased region" description="Low complexity" evidence="1">
    <location>
        <begin position="537"/>
        <end position="564"/>
    </location>
</feature>
<dbReference type="SUPFAM" id="SSF48065">
    <property type="entry name" value="DBL homology domain (DH-domain)"/>
    <property type="match status" value="1"/>
</dbReference>
<dbReference type="Proteomes" id="UP000678393">
    <property type="component" value="Unassembled WGS sequence"/>
</dbReference>
<feature type="compositionally biased region" description="Polar residues" evidence="1">
    <location>
        <begin position="481"/>
        <end position="491"/>
    </location>
</feature>
<dbReference type="CDD" id="cd00160">
    <property type="entry name" value="RhoGEF"/>
    <property type="match status" value="1"/>
</dbReference>
<feature type="compositionally biased region" description="Pro residues" evidence="1">
    <location>
        <begin position="522"/>
        <end position="533"/>
    </location>
</feature>
<dbReference type="PANTHER" id="PTHR12673">
    <property type="entry name" value="FACIOGENITAL DYSPLASIA PROTEIN"/>
    <property type="match status" value="1"/>
</dbReference>
<dbReference type="GO" id="GO:0005085">
    <property type="term" value="F:guanyl-nucleotide exchange factor activity"/>
    <property type="evidence" value="ECO:0007669"/>
    <property type="project" value="InterPro"/>
</dbReference>
<dbReference type="InterPro" id="IPR035899">
    <property type="entry name" value="DBL_dom_sf"/>
</dbReference>
<dbReference type="OrthoDB" id="660555at2759"/>
<organism evidence="3 4">
    <name type="scientific">Candidula unifasciata</name>
    <dbReference type="NCBI Taxonomy" id="100452"/>
    <lineage>
        <taxon>Eukaryota</taxon>
        <taxon>Metazoa</taxon>
        <taxon>Spiralia</taxon>
        <taxon>Lophotrochozoa</taxon>
        <taxon>Mollusca</taxon>
        <taxon>Gastropoda</taxon>
        <taxon>Heterobranchia</taxon>
        <taxon>Euthyneura</taxon>
        <taxon>Panpulmonata</taxon>
        <taxon>Eupulmonata</taxon>
        <taxon>Stylommatophora</taxon>
        <taxon>Helicina</taxon>
        <taxon>Helicoidea</taxon>
        <taxon>Geomitridae</taxon>
        <taxon>Candidula</taxon>
    </lineage>
</organism>
<proteinExistence type="predicted"/>
<dbReference type="SUPFAM" id="SSF50729">
    <property type="entry name" value="PH domain-like"/>
    <property type="match status" value="1"/>
</dbReference>
<feature type="region of interest" description="Disordered" evidence="1">
    <location>
        <begin position="690"/>
        <end position="716"/>
    </location>
</feature>
<feature type="compositionally biased region" description="Low complexity" evidence="1">
    <location>
        <begin position="638"/>
        <end position="650"/>
    </location>
</feature>
<feature type="region of interest" description="Disordered" evidence="1">
    <location>
        <begin position="505"/>
        <end position="576"/>
    </location>
</feature>
<dbReference type="Gene3D" id="2.30.29.30">
    <property type="entry name" value="Pleckstrin-homology domain (PH domain)/Phosphotyrosine-binding domain (PTB)"/>
    <property type="match status" value="1"/>
</dbReference>
<reference evidence="3" key="1">
    <citation type="submission" date="2021-04" db="EMBL/GenBank/DDBJ databases">
        <authorList>
            <consortium name="Molecular Ecology Group"/>
        </authorList>
    </citation>
    <scope>NUCLEOTIDE SEQUENCE</scope>
</reference>
<sequence length="1040" mass="116454">ENDGFPLAATQEEIRQFDEQLVTGKRRNLKKKSWSFSEVIAQRNIRFPVLFEDINICRLSTDRSQVICFACQEDNTGHLNSDAYELPEIDCDVSHTSVFGCSKWLHVDPVVRLPDPPISEHRIREIEELNELYELADDTQLNSQVIVYGSHILSLNSLVLPDYLTQQSEAVLPSVQPQNDSIFRGRKLRRSKSDRSNLGITSVKDLQKPSLNLQAEESNLWRKNYYSIVKDSTFPEAVMAKGYVRALAEQINQQGTLKVMKDEDIEEEDSNSEVSQSASSVICARNDEVQVNLVHKLIKAAEEQKFKEDRSLRKFNALAHDDTDLNNHSEPDWTGLTNRHLVSEFRLKAESVHSLHISAEEKTPSSKTGEARDNLTLSITSSDSQLHAAEETKSHYSLPCSPFRTSPMGYASLSPSAIKPKQSTYSTKSAAKYASKPKVPPKPNVPALKGRTSALPSDSVLSPQSPCKATPHTCSPEASPVSASSQNPQTSEALVVQLSSLTSPLSPISSSRIHSESTTQSPGPPPKTPIPPKHSPKSPTVCSVTSISVSSSKQSTLSTSITPKHPQKSPPPSPNLTIIPSLITAVASAFFAQPSNSVAPHSPRPTFPPPRTPLSPNLLKEATAASTHHKETVEQWLHSTHSSSTTDTNSDDVLIRTVSKRSSEQYRDSVFSMIYDNPASLTAAELFDSSWSDSDSCDDTDDSDDGGGGEVTGRRKAHRSGCYVLEQVDTKINSQSEVNLKDKRFHIAQELLQTEKDYVAVLHLLHHVFYERLDSENHQQSFLPADALKHMFSNTKSIYLFHNDFLLPQLENRMKNWEHDPRIGDLMKKNAPFLKMYTEYVRNFDRAMKLINQWMEKSTKFSEIIQDIQKLPECRNLSLQHHMLGPIQRVPRYELLLKDYVRHLPEDSPDMNDAKDALDLVTKAACHSNEAMNKIETFQKLLDIYQSLRGVPVDFISPAREFVTQGPVTKIAARSGEKQLRHLFLFNDLVLVCIQYNLLGTYSVRSQLELDGMEIKPGTSMHIPNTFLVHSKQKVVELLD</sequence>
<dbReference type="PROSITE" id="PS50010">
    <property type="entry name" value="DH_2"/>
    <property type="match status" value="1"/>
</dbReference>
<dbReference type="EMBL" id="CAJHNH020000676">
    <property type="protein sequence ID" value="CAG5119262.1"/>
    <property type="molecule type" value="Genomic_DNA"/>
</dbReference>
<feature type="domain" description="DH" evidence="2">
    <location>
        <begin position="743"/>
        <end position="931"/>
    </location>
</feature>
<dbReference type="Pfam" id="PF00621">
    <property type="entry name" value="RhoGEF"/>
    <property type="match status" value="1"/>
</dbReference>
<feature type="compositionally biased region" description="Polar residues" evidence="1">
    <location>
        <begin position="454"/>
        <end position="467"/>
    </location>
</feature>
<evidence type="ECO:0000313" key="3">
    <source>
        <dbReference type="EMBL" id="CAG5119262.1"/>
    </source>
</evidence>
<feature type="compositionally biased region" description="Pro residues" evidence="1">
    <location>
        <begin position="602"/>
        <end position="613"/>
    </location>
</feature>
<dbReference type="InterPro" id="IPR000219">
    <property type="entry name" value="DH_dom"/>
</dbReference>
<feature type="compositionally biased region" description="Acidic residues" evidence="1">
    <location>
        <begin position="695"/>
        <end position="707"/>
    </location>
</feature>
<gene>
    <name evidence="3" type="ORF">CUNI_LOCUS4820</name>
</gene>
<comment type="caution">
    <text evidence="3">The sequence shown here is derived from an EMBL/GenBank/DDBJ whole genome shotgun (WGS) entry which is preliminary data.</text>
</comment>
<evidence type="ECO:0000256" key="1">
    <source>
        <dbReference type="SAM" id="MobiDB-lite"/>
    </source>
</evidence>
<feature type="compositionally biased region" description="Low complexity" evidence="1">
    <location>
        <begin position="505"/>
        <end position="521"/>
    </location>
</feature>
<evidence type="ECO:0000259" key="2">
    <source>
        <dbReference type="PROSITE" id="PS50010"/>
    </source>
</evidence>
<keyword evidence="4" id="KW-1185">Reference proteome</keyword>
<dbReference type="Gene3D" id="1.20.900.10">
    <property type="entry name" value="Dbl homology (DH) domain"/>
    <property type="match status" value="1"/>
</dbReference>
<evidence type="ECO:0000313" key="4">
    <source>
        <dbReference type="Proteomes" id="UP000678393"/>
    </source>
</evidence>
<dbReference type="SMART" id="SM00325">
    <property type="entry name" value="RhoGEF"/>
    <property type="match status" value="1"/>
</dbReference>
<dbReference type="InterPro" id="IPR011993">
    <property type="entry name" value="PH-like_dom_sf"/>
</dbReference>
<feature type="non-terminal residue" evidence="3">
    <location>
        <position position="1"/>
    </location>
</feature>